<dbReference type="Pfam" id="PF02518">
    <property type="entry name" value="HATPase_c"/>
    <property type="match status" value="1"/>
</dbReference>
<evidence type="ECO:0000256" key="5">
    <source>
        <dbReference type="ARBA" id="ARBA00022679"/>
    </source>
</evidence>
<dbReference type="PANTHER" id="PTHR45436">
    <property type="entry name" value="SENSOR HISTIDINE KINASE YKOH"/>
    <property type="match status" value="1"/>
</dbReference>
<dbReference type="SMART" id="SM00387">
    <property type="entry name" value="HATPase_c"/>
    <property type="match status" value="1"/>
</dbReference>
<dbReference type="CDD" id="cd06225">
    <property type="entry name" value="HAMP"/>
    <property type="match status" value="1"/>
</dbReference>
<dbReference type="PANTHER" id="PTHR45436:SF5">
    <property type="entry name" value="SENSOR HISTIDINE KINASE TRCS"/>
    <property type="match status" value="1"/>
</dbReference>
<feature type="compositionally biased region" description="Basic and acidic residues" evidence="11">
    <location>
        <begin position="474"/>
        <end position="493"/>
    </location>
</feature>
<dbReference type="InterPro" id="IPR050428">
    <property type="entry name" value="TCS_sensor_his_kinase"/>
</dbReference>
<evidence type="ECO:0000259" key="13">
    <source>
        <dbReference type="PROSITE" id="PS50109"/>
    </source>
</evidence>
<keyword evidence="9" id="KW-0902">Two-component regulatory system</keyword>
<reference evidence="16" key="1">
    <citation type="journal article" date="2019" name="Int. J. Syst. Evol. Microbiol.">
        <title>The Global Catalogue of Microorganisms (GCM) 10K type strain sequencing project: providing services to taxonomists for standard genome sequencing and annotation.</title>
        <authorList>
            <consortium name="The Broad Institute Genomics Platform"/>
            <consortium name="The Broad Institute Genome Sequencing Center for Infectious Disease"/>
            <person name="Wu L."/>
            <person name="Ma J."/>
        </authorList>
    </citation>
    <scope>NUCLEOTIDE SEQUENCE [LARGE SCALE GENOMIC DNA]</scope>
    <source>
        <strain evidence="16">CCM 7043</strain>
    </source>
</reference>
<evidence type="ECO:0000256" key="4">
    <source>
        <dbReference type="ARBA" id="ARBA00022553"/>
    </source>
</evidence>
<gene>
    <name evidence="15" type="ORF">ACFSL2_13845</name>
</gene>
<sequence length="493" mass="52550">MHGRDLSAGLRGWWPRSLRARVILAFVVVAMVAAAAASAAGYAAARASLVDETQRRAADSVRDQISRLAPEVEYPPDQQALERLRTSLGEDSMVTFGSRTAASGNALGLISDEMRTAVAEGDRLTVQRVVDGSGPHLVLATPILRTEIDGRQRDSGIEAYVVQDLAPTQAQLDRWTRIVVLTIAGALPLAVVLALLVSRSVLRPIQRLADSANELAAGNLSTRLTPTGRDELADLAATFNDTAAALERSVGELRHREAGARRFVADVSHELRTPIMALTSIMEMVEADARDRSPDEREMATMAVDRTRKLARLAEDLLELSRLDAGAVGLRLELVDVVHVVADTVRTRGWADDVDLVPAEPVLARVDVRRLDISVANLVGNALRHGRPPVVVEVRTEGDDVLVIVTDHGPGLPDGVDAERLFARFVKAGSARGASDGSGLGLSITLVNAQLHGGSVSAGAGEEAGARFVLRLPRRVDAEPGPHGGDDERRAGA</sequence>
<evidence type="ECO:0000256" key="1">
    <source>
        <dbReference type="ARBA" id="ARBA00000085"/>
    </source>
</evidence>
<comment type="caution">
    <text evidence="15">The sequence shown here is derived from an EMBL/GenBank/DDBJ whole genome shotgun (WGS) entry which is preliminary data.</text>
</comment>
<keyword evidence="15" id="KW-0067">ATP-binding</keyword>
<dbReference type="Gene3D" id="6.10.340.10">
    <property type="match status" value="1"/>
</dbReference>
<evidence type="ECO:0000256" key="6">
    <source>
        <dbReference type="ARBA" id="ARBA00022692"/>
    </source>
</evidence>
<dbReference type="InterPro" id="IPR036890">
    <property type="entry name" value="HATPase_C_sf"/>
</dbReference>
<evidence type="ECO:0000256" key="12">
    <source>
        <dbReference type="SAM" id="Phobius"/>
    </source>
</evidence>
<dbReference type="Pfam" id="PF00672">
    <property type="entry name" value="HAMP"/>
    <property type="match status" value="1"/>
</dbReference>
<evidence type="ECO:0000256" key="3">
    <source>
        <dbReference type="ARBA" id="ARBA00012438"/>
    </source>
</evidence>
<evidence type="ECO:0000256" key="10">
    <source>
        <dbReference type="ARBA" id="ARBA00023136"/>
    </source>
</evidence>
<keyword evidence="15" id="KW-0547">Nucleotide-binding</keyword>
<protein>
    <recommendedName>
        <fullName evidence="3">histidine kinase</fullName>
        <ecNumber evidence="3">2.7.13.3</ecNumber>
    </recommendedName>
</protein>
<comment type="subcellular location">
    <subcellularLocation>
        <location evidence="2">Cell membrane</location>
    </subcellularLocation>
</comment>
<dbReference type="SUPFAM" id="SSF47384">
    <property type="entry name" value="Homodimeric domain of signal transducing histidine kinase"/>
    <property type="match status" value="1"/>
</dbReference>
<evidence type="ECO:0000256" key="9">
    <source>
        <dbReference type="ARBA" id="ARBA00023012"/>
    </source>
</evidence>
<dbReference type="EMBL" id="JBHUHF010000001">
    <property type="protein sequence ID" value="MFD2026594.1"/>
    <property type="molecule type" value="Genomic_DNA"/>
</dbReference>
<dbReference type="SMART" id="SM00388">
    <property type="entry name" value="HisKA"/>
    <property type="match status" value="1"/>
</dbReference>
<feature type="transmembrane region" description="Helical" evidence="12">
    <location>
        <begin position="178"/>
        <end position="197"/>
    </location>
</feature>
<keyword evidence="10 12" id="KW-0472">Membrane</keyword>
<proteinExistence type="predicted"/>
<dbReference type="InterPro" id="IPR003661">
    <property type="entry name" value="HisK_dim/P_dom"/>
</dbReference>
<dbReference type="Gene3D" id="1.10.287.130">
    <property type="match status" value="1"/>
</dbReference>
<feature type="region of interest" description="Disordered" evidence="11">
    <location>
        <begin position="473"/>
        <end position="493"/>
    </location>
</feature>
<dbReference type="InterPro" id="IPR003660">
    <property type="entry name" value="HAMP_dom"/>
</dbReference>
<dbReference type="InterPro" id="IPR036097">
    <property type="entry name" value="HisK_dim/P_sf"/>
</dbReference>
<dbReference type="PROSITE" id="PS50885">
    <property type="entry name" value="HAMP"/>
    <property type="match status" value="1"/>
</dbReference>
<dbReference type="SMART" id="SM00304">
    <property type="entry name" value="HAMP"/>
    <property type="match status" value="1"/>
</dbReference>
<dbReference type="SUPFAM" id="SSF158472">
    <property type="entry name" value="HAMP domain-like"/>
    <property type="match status" value="1"/>
</dbReference>
<dbReference type="PRINTS" id="PR00344">
    <property type="entry name" value="BCTRLSENSOR"/>
</dbReference>
<dbReference type="EC" id="2.7.13.3" evidence="3"/>
<dbReference type="Pfam" id="PF00512">
    <property type="entry name" value="HisKA"/>
    <property type="match status" value="1"/>
</dbReference>
<organism evidence="15 16">
    <name type="scientific">Promicromonospora aerolata</name>
    <dbReference type="NCBI Taxonomy" id="195749"/>
    <lineage>
        <taxon>Bacteria</taxon>
        <taxon>Bacillati</taxon>
        <taxon>Actinomycetota</taxon>
        <taxon>Actinomycetes</taxon>
        <taxon>Micrococcales</taxon>
        <taxon>Promicromonosporaceae</taxon>
        <taxon>Promicromonospora</taxon>
    </lineage>
</organism>
<keyword evidence="16" id="KW-1185">Reference proteome</keyword>
<name>A0ABW4V823_9MICO</name>
<dbReference type="InterPro" id="IPR003594">
    <property type="entry name" value="HATPase_dom"/>
</dbReference>
<keyword evidence="7" id="KW-0418">Kinase</keyword>
<evidence type="ECO:0000313" key="15">
    <source>
        <dbReference type="EMBL" id="MFD2026594.1"/>
    </source>
</evidence>
<dbReference type="RefSeq" id="WP_377198413.1">
    <property type="nucleotide sequence ID" value="NZ_JBHUHF010000001.1"/>
</dbReference>
<dbReference type="Gene3D" id="3.30.565.10">
    <property type="entry name" value="Histidine kinase-like ATPase, C-terminal domain"/>
    <property type="match status" value="1"/>
</dbReference>
<keyword evidence="4" id="KW-0597">Phosphoprotein</keyword>
<keyword evidence="8 12" id="KW-1133">Transmembrane helix</keyword>
<evidence type="ECO:0000256" key="11">
    <source>
        <dbReference type="SAM" id="MobiDB-lite"/>
    </source>
</evidence>
<dbReference type="InterPro" id="IPR005467">
    <property type="entry name" value="His_kinase_dom"/>
</dbReference>
<keyword evidence="5" id="KW-0808">Transferase</keyword>
<accession>A0ABW4V823</accession>
<feature type="transmembrane region" description="Helical" evidence="12">
    <location>
        <begin position="20"/>
        <end position="45"/>
    </location>
</feature>
<dbReference type="PROSITE" id="PS50109">
    <property type="entry name" value="HIS_KIN"/>
    <property type="match status" value="1"/>
</dbReference>
<evidence type="ECO:0000256" key="7">
    <source>
        <dbReference type="ARBA" id="ARBA00022777"/>
    </source>
</evidence>
<evidence type="ECO:0000313" key="16">
    <source>
        <dbReference type="Proteomes" id="UP001597338"/>
    </source>
</evidence>
<dbReference type="GO" id="GO:0005524">
    <property type="term" value="F:ATP binding"/>
    <property type="evidence" value="ECO:0007669"/>
    <property type="project" value="UniProtKB-KW"/>
</dbReference>
<keyword evidence="6 12" id="KW-0812">Transmembrane</keyword>
<dbReference type="InterPro" id="IPR004358">
    <property type="entry name" value="Sig_transdc_His_kin-like_C"/>
</dbReference>
<dbReference type="CDD" id="cd00082">
    <property type="entry name" value="HisKA"/>
    <property type="match status" value="1"/>
</dbReference>
<evidence type="ECO:0000256" key="8">
    <source>
        <dbReference type="ARBA" id="ARBA00022989"/>
    </source>
</evidence>
<evidence type="ECO:0000259" key="14">
    <source>
        <dbReference type="PROSITE" id="PS50885"/>
    </source>
</evidence>
<comment type="catalytic activity">
    <reaction evidence="1">
        <text>ATP + protein L-histidine = ADP + protein N-phospho-L-histidine.</text>
        <dbReference type="EC" id="2.7.13.3"/>
    </reaction>
</comment>
<evidence type="ECO:0000256" key="2">
    <source>
        <dbReference type="ARBA" id="ARBA00004236"/>
    </source>
</evidence>
<feature type="domain" description="Histidine kinase" evidence="13">
    <location>
        <begin position="266"/>
        <end position="476"/>
    </location>
</feature>
<dbReference type="Proteomes" id="UP001597338">
    <property type="component" value="Unassembled WGS sequence"/>
</dbReference>
<feature type="domain" description="HAMP" evidence="14">
    <location>
        <begin position="199"/>
        <end position="251"/>
    </location>
</feature>
<dbReference type="SUPFAM" id="SSF55874">
    <property type="entry name" value="ATPase domain of HSP90 chaperone/DNA topoisomerase II/histidine kinase"/>
    <property type="match status" value="1"/>
</dbReference>